<feature type="transmembrane region" description="Helical" evidence="1">
    <location>
        <begin position="102"/>
        <end position="126"/>
    </location>
</feature>
<organism evidence="2 3">
    <name type="scientific">Adhaeribacter arboris</name>
    <dbReference type="NCBI Taxonomy" id="2072846"/>
    <lineage>
        <taxon>Bacteria</taxon>
        <taxon>Pseudomonadati</taxon>
        <taxon>Bacteroidota</taxon>
        <taxon>Cytophagia</taxon>
        <taxon>Cytophagales</taxon>
        <taxon>Hymenobacteraceae</taxon>
        <taxon>Adhaeribacter</taxon>
    </lineage>
</organism>
<evidence type="ECO:0000313" key="2">
    <source>
        <dbReference type="EMBL" id="PSR56173.1"/>
    </source>
</evidence>
<keyword evidence="1" id="KW-1133">Transmembrane helix</keyword>
<evidence type="ECO:0000313" key="3">
    <source>
        <dbReference type="Proteomes" id="UP000240357"/>
    </source>
</evidence>
<dbReference type="Proteomes" id="UP000240357">
    <property type="component" value="Unassembled WGS sequence"/>
</dbReference>
<reference evidence="2 3" key="1">
    <citation type="submission" date="2018-03" db="EMBL/GenBank/DDBJ databases">
        <title>Adhaeribacter sp. HMF7605 Genome sequencing and assembly.</title>
        <authorList>
            <person name="Kang H."/>
            <person name="Kang J."/>
            <person name="Cha I."/>
            <person name="Kim H."/>
            <person name="Joh K."/>
        </authorList>
    </citation>
    <scope>NUCLEOTIDE SEQUENCE [LARGE SCALE GENOMIC DNA]</scope>
    <source>
        <strain evidence="2 3">HMF7605</strain>
    </source>
</reference>
<feature type="transmembrane region" description="Helical" evidence="1">
    <location>
        <begin position="21"/>
        <end position="40"/>
    </location>
</feature>
<gene>
    <name evidence="2" type="ORF">AHMF7605_23040</name>
</gene>
<comment type="caution">
    <text evidence="2">The sequence shown here is derived from an EMBL/GenBank/DDBJ whole genome shotgun (WGS) entry which is preliminary data.</text>
</comment>
<accession>A0A2T2YKY3</accession>
<dbReference type="AlphaFoldDB" id="A0A2T2YKY3"/>
<keyword evidence="1" id="KW-0472">Membrane</keyword>
<name>A0A2T2YKY3_9BACT</name>
<keyword evidence="1" id="KW-0812">Transmembrane</keyword>
<sequence length="140" mass="16422">MDFFFAKLFEEYKKKKEPAELNITLYISFFYFLLLFSIYLPVSEVVNKLCFNNSLAYDKSVLTITIFCILGLLIYIVYKKYIRNKHIYDLVKKYKGKRINKFILYSLIVLLPLIIFLIGPTVTVLLKGGKFLGCEFNGLL</sequence>
<evidence type="ECO:0000256" key="1">
    <source>
        <dbReference type="SAM" id="Phobius"/>
    </source>
</evidence>
<protein>
    <submittedName>
        <fullName evidence="2">Uncharacterized protein</fullName>
    </submittedName>
</protein>
<proteinExistence type="predicted"/>
<keyword evidence="3" id="KW-1185">Reference proteome</keyword>
<dbReference type="EMBL" id="PYFT01000001">
    <property type="protein sequence ID" value="PSR56173.1"/>
    <property type="molecule type" value="Genomic_DNA"/>
</dbReference>
<feature type="transmembrane region" description="Helical" evidence="1">
    <location>
        <begin position="60"/>
        <end position="78"/>
    </location>
</feature>